<dbReference type="EMBL" id="ABYK01000001">
    <property type="protein sequence ID" value="EDZ97206.1"/>
    <property type="molecule type" value="Genomic_DNA"/>
</dbReference>
<protein>
    <submittedName>
        <fullName evidence="1">Uncharacterized protein</fullName>
    </submittedName>
</protein>
<keyword evidence="2" id="KW-1185">Reference proteome</keyword>
<dbReference type="AlphaFoldDB" id="B5VUJ0"/>
<proteinExistence type="predicted"/>
<accession>B5VUJ0</accession>
<comment type="caution">
    <text evidence="1">The sequence shown here is derived from an EMBL/GenBank/DDBJ whole genome shotgun (WGS) entry which is preliminary data.</text>
</comment>
<sequence length="78" mass="9157">MYKPTRRQAFPGFVERAIALMIGECLNIFYQVAAGSYILPPGVFDVEVLPMCLRWWQYQNYQQSLKHIRLITFTTKPT</sequence>
<dbReference type="Proteomes" id="UP000004061">
    <property type="component" value="Unassembled WGS sequence"/>
</dbReference>
<gene>
    <name evidence="1" type="ORF">AmaxDRAFT_0235</name>
</gene>
<organism evidence="1 2">
    <name type="scientific">Limnospira maxima CS-328</name>
    <dbReference type="NCBI Taxonomy" id="513049"/>
    <lineage>
        <taxon>Bacteria</taxon>
        <taxon>Bacillati</taxon>
        <taxon>Cyanobacteriota</taxon>
        <taxon>Cyanophyceae</taxon>
        <taxon>Oscillatoriophycideae</taxon>
        <taxon>Oscillatoriales</taxon>
        <taxon>Sirenicapillariaceae</taxon>
        <taxon>Limnospira</taxon>
    </lineage>
</organism>
<reference evidence="1 2" key="1">
    <citation type="journal article" date="2011" name="Appl. Environ. Microbiol.">
        <title>Contribution of a Sodium Ion Gradient to Energy Conservation during Fermentation in the Cyanobacterium Arthrospira (Spirulina) maxima CS-328.</title>
        <authorList>
            <person name="Carrieri D."/>
            <person name="Ananyev G."/>
            <person name="Lenz O."/>
            <person name="Bryant D.A."/>
            <person name="Dismukes G.C."/>
        </authorList>
    </citation>
    <scope>NUCLEOTIDE SEQUENCE [LARGE SCALE GENOMIC DNA]</scope>
    <source>
        <strain evidence="1 2">CS-328</strain>
    </source>
</reference>
<name>B5VUJ0_LIMMA</name>
<dbReference type="RefSeq" id="WP_006667998.1">
    <property type="nucleotide sequence ID" value="NZ_ABYK01000001.1"/>
</dbReference>
<evidence type="ECO:0000313" key="2">
    <source>
        <dbReference type="Proteomes" id="UP000004061"/>
    </source>
</evidence>
<evidence type="ECO:0000313" key="1">
    <source>
        <dbReference type="EMBL" id="EDZ97206.1"/>
    </source>
</evidence>